<keyword evidence="4" id="KW-0812">Transmembrane</keyword>
<feature type="repeat" description="TPR" evidence="2">
    <location>
        <begin position="426"/>
        <end position="459"/>
    </location>
</feature>
<keyword evidence="2" id="KW-0802">TPR repeat</keyword>
<evidence type="ECO:0000256" key="1">
    <source>
        <dbReference type="ARBA" id="ARBA00023125"/>
    </source>
</evidence>
<feature type="DNA-binding region" description="OmpR/PhoB-type" evidence="3">
    <location>
        <begin position="3"/>
        <end position="98"/>
    </location>
</feature>
<name>A0A4Q7IIJ5_9GAMM</name>
<dbReference type="CDD" id="cd00383">
    <property type="entry name" value="trans_reg_C"/>
    <property type="match status" value="1"/>
</dbReference>
<dbReference type="EMBL" id="PPSX01000140">
    <property type="protein sequence ID" value="RZQ51199.1"/>
    <property type="molecule type" value="Genomic_DNA"/>
</dbReference>
<reference evidence="6 7" key="1">
    <citation type="submission" date="2018-01" db="EMBL/GenBank/DDBJ databases">
        <title>Co-occurrence of chitin degradation, pigmentation and bioactivity in marine Pseudoalteromonas.</title>
        <authorList>
            <person name="Paulsen S."/>
            <person name="Gram L."/>
            <person name="Machado H."/>
        </authorList>
    </citation>
    <scope>NUCLEOTIDE SEQUENCE [LARGE SCALE GENOMIC DNA]</scope>
    <source>
        <strain evidence="6 7">S3898</strain>
    </source>
</reference>
<dbReference type="GO" id="GO:0003677">
    <property type="term" value="F:DNA binding"/>
    <property type="evidence" value="ECO:0007669"/>
    <property type="project" value="UniProtKB-UniRule"/>
</dbReference>
<organism evidence="6 7">
    <name type="scientific">Pseudoalteromonas phenolica</name>
    <dbReference type="NCBI Taxonomy" id="161398"/>
    <lineage>
        <taxon>Bacteria</taxon>
        <taxon>Pseudomonadati</taxon>
        <taxon>Pseudomonadota</taxon>
        <taxon>Gammaproteobacteria</taxon>
        <taxon>Alteromonadales</taxon>
        <taxon>Pseudoalteromonadaceae</taxon>
        <taxon>Pseudoalteromonas</taxon>
    </lineage>
</organism>
<keyword evidence="4" id="KW-0472">Membrane</keyword>
<dbReference type="Gene3D" id="1.25.40.10">
    <property type="entry name" value="Tetratricopeptide repeat domain"/>
    <property type="match status" value="2"/>
</dbReference>
<dbReference type="GO" id="GO:0000160">
    <property type="term" value="P:phosphorelay signal transduction system"/>
    <property type="evidence" value="ECO:0007669"/>
    <property type="project" value="InterPro"/>
</dbReference>
<evidence type="ECO:0000256" key="4">
    <source>
        <dbReference type="SAM" id="Phobius"/>
    </source>
</evidence>
<dbReference type="Pfam" id="PF00486">
    <property type="entry name" value="Trans_reg_C"/>
    <property type="match status" value="1"/>
</dbReference>
<evidence type="ECO:0000313" key="6">
    <source>
        <dbReference type="EMBL" id="RZQ51199.1"/>
    </source>
</evidence>
<dbReference type="InterPro" id="IPR011990">
    <property type="entry name" value="TPR-like_helical_dom_sf"/>
</dbReference>
<evidence type="ECO:0000259" key="5">
    <source>
        <dbReference type="PROSITE" id="PS51755"/>
    </source>
</evidence>
<evidence type="ECO:0000256" key="3">
    <source>
        <dbReference type="PROSITE-ProRule" id="PRU01091"/>
    </source>
</evidence>
<sequence length="516" mass="57773">MGGRLAELGSYCVINIDTRVVEFNGSTIILRPKTFELLVLLAKTPGKVISKAQILESVWQDSVVEEQVIFQSINEIRKEFDSSKIIKTFPKKGYAWHEPNTSIISEQFVAKPKDSKNSTVYFSNSSSVIVLVVITLLVTSFYLLHDVPKPVQNLRVTTTEIQTERAVQSITENHEGVLILPFNVSLLQDSEKWLRYGAMQGVIDQIQPVQGITLFQLEDVLEIVNRLSIDERSDISNLFDKSGASIILETKISGVPGDYNIVFSVYTPRSVDTKSLNVKDMNEGINLLAQEFNKATSPMTSISTESMNSKLRDSLIAEAIRLLEENDRESALAFLESAVASDKANLYASYLYSKVALNLGKVDLALESSSSALAHVQGGDKAKYHNRLLFVFATASFIQKNYDIAEQSLQKAALESEMSKDWLYFSYTHSMLGKLHQYRSNYDDAKDYFDSALKYQELLKCPMGVAQTNLDLAEFYIVQDKIELAKSSIEISESLIEEHNLTDAKSDLSAIKSKLK</sequence>
<evidence type="ECO:0000313" key="7">
    <source>
        <dbReference type="Proteomes" id="UP000291338"/>
    </source>
</evidence>
<feature type="domain" description="OmpR/PhoB-type" evidence="5">
    <location>
        <begin position="3"/>
        <end position="98"/>
    </location>
</feature>
<dbReference type="InterPro" id="IPR036388">
    <property type="entry name" value="WH-like_DNA-bd_sf"/>
</dbReference>
<comment type="caution">
    <text evidence="6">The sequence shown here is derived from an EMBL/GenBank/DDBJ whole genome shotgun (WGS) entry which is preliminary data.</text>
</comment>
<dbReference type="SMART" id="SM00862">
    <property type="entry name" value="Trans_reg_C"/>
    <property type="match status" value="1"/>
</dbReference>
<proteinExistence type="predicted"/>
<keyword evidence="4" id="KW-1133">Transmembrane helix</keyword>
<keyword evidence="1 3" id="KW-0238">DNA-binding</keyword>
<dbReference type="SUPFAM" id="SSF48452">
    <property type="entry name" value="TPR-like"/>
    <property type="match status" value="1"/>
</dbReference>
<dbReference type="PROSITE" id="PS51755">
    <property type="entry name" value="OMPR_PHOB"/>
    <property type="match status" value="1"/>
</dbReference>
<dbReference type="Proteomes" id="UP000291338">
    <property type="component" value="Unassembled WGS sequence"/>
</dbReference>
<dbReference type="InterPro" id="IPR001867">
    <property type="entry name" value="OmpR/PhoB-type_DNA-bd"/>
</dbReference>
<dbReference type="InterPro" id="IPR019734">
    <property type="entry name" value="TPR_rpt"/>
</dbReference>
<dbReference type="PROSITE" id="PS50005">
    <property type="entry name" value="TPR"/>
    <property type="match status" value="1"/>
</dbReference>
<evidence type="ECO:0000256" key="2">
    <source>
        <dbReference type="PROSITE-ProRule" id="PRU00339"/>
    </source>
</evidence>
<dbReference type="GO" id="GO:0006355">
    <property type="term" value="P:regulation of DNA-templated transcription"/>
    <property type="evidence" value="ECO:0007669"/>
    <property type="project" value="InterPro"/>
</dbReference>
<feature type="transmembrane region" description="Helical" evidence="4">
    <location>
        <begin position="121"/>
        <end position="144"/>
    </location>
</feature>
<dbReference type="Gene3D" id="1.10.10.10">
    <property type="entry name" value="Winged helix-like DNA-binding domain superfamily/Winged helix DNA-binding domain"/>
    <property type="match status" value="1"/>
</dbReference>
<protein>
    <recommendedName>
        <fullName evidence="5">OmpR/PhoB-type domain-containing protein</fullName>
    </recommendedName>
</protein>
<accession>A0A4Q7IIJ5</accession>
<dbReference type="AlphaFoldDB" id="A0A4Q7IIJ5"/>
<dbReference type="InterPro" id="IPR016032">
    <property type="entry name" value="Sig_transdc_resp-reg_C-effctor"/>
</dbReference>
<dbReference type="SUPFAM" id="SSF46894">
    <property type="entry name" value="C-terminal effector domain of the bipartite response regulators"/>
    <property type="match status" value="1"/>
</dbReference>
<gene>
    <name evidence="6" type="ORF">C1E23_20815</name>
</gene>